<sequence>MKNLFIILASLLFSAQVFAVQNVVCIPAQKPNVKILVTFNKNIDPAKPFIGSYNWGATLTITQVGSPKVYENKSVRITPEVYYSDINLRGDAEGVHLRLYPRFDTNNNFTNYEGQLFINDLDYKIYFNFIDRDGVPGLTCK</sequence>
<keyword evidence="1" id="KW-0732">Signal</keyword>
<dbReference type="EMBL" id="JAYGJQ010000003">
    <property type="protein sequence ID" value="MEA9358349.1"/>
    <property type="molecule type" value="Genomic_DNA"/>
</dbReference>
<accession>A0ABU5W1E8</accession>
<name>A0ABU5W1E8_9BACT</name>
<keyword evidence="3" id="KW-1185">Reference proteome</keyword>
<organism evidence="2 3">
    <name type="scientific">Bacteriovorax antarcticus</name>
    <dbReference type="NCBI Taxonomy" id="3088717"/>
    <lineage>
        <taxon>Bacteria</taxon>
        <taxon>Pseudomonadati</taxon>
        <taxon>Bdellovibrionota</taxon>
        <taxon>Bacteriovoracia</taxon>
        <taxon>Bacteriovoracales</taxon>
        <taxon>Bacteriovoracaceae</taxon>
        <taxon>Bacteriovorax</taxon>
    </lineage>
</organism>
<comment type="caution">
    <text evidence="2">The sequence shown here is derived from an EMBL/GenBank/DDBJ whole genome shotgun (WGS) entry which is preliminary data.</text>
</comment>
<feature type="signal peptide" evidence="1">
    <location>
        <begin position="1"/>
        <end position="19"/>
    </location>
</feature>
<reference evidence="2 3" key="1">
    <citation type="submission" date="2023-11" db="EMBL/GenBank/DDBJ databases">
        <title>A Novel Polar Bacteriovorax (B. antarcticus) Isolated from the Biocrust in Antarctica.</title>
        <authorList>
            <person name="Mun W."/>
            <person name="Choi S.Y."/>
            <person name="Mitchell R.J."/>
        </authorList>
    </citation>
    <scope>NUCLEOTIDE SEQUENCE [LARGE SCALE GENOMIC DNA]</scope>
    <source>
        <strain evidence="2 3">PP10</strain>
    </source>
</reference>
<evidence type="ECO:0000256" key="1">
    <source>
        <dbReference type="SAM" id="SignalP"/>
    </source>
</evidence>
<evidence type="ECO:0000313" key="2">
    <source>
        <dbReference type="EMBL" id="MEA9358349.1"/>
    </source>
</evidence>
<dbReference type="Proteomes" id="UP001302274">
    <property type="component" value="Unassembled WGS sequence"/>
</dbReference>
<evidence type="ECO:0000313" key="3">
    <source>
        <dbReference type="Proteomes" id="UP001302274"/>
    </source>
</evidence>
<proteinExistence type="predicted"/>
<feature type="chain" id="PRO_5046786902" evidence="1">
    <location>
        <begin position="20"/>
        <end position="141"/>
    </location>
</feature>
<gene>
    <name evidence="2" type="ORF">SHI21_19090</name>
</gene>
<protein>
    <submittedName>
        <fullName evidence="2">Uncharacterized protein</fullName>
    </submittedName>
</protein>
<dbReference type="RefSeq" id="WP_323578708.1">
    <property type="nucleotide sequence ID" value="NZ_JAYGJQ010000003.1"/>
</dbReference>